<reference evidence="2 3" key="2">
    <citation type="journal article" date="2009" name="PLoS ONE">
        <title>An integrated genetic and cytogenetic map of the cucumber genome.</title>
        <authorList>
            <person name="Ren Y."/>
            <person name="Zhang Z."/>
            <person name="Liu J."/>
            <person name="Staub J.E."/>
            <person name="Han Y."/>
            <person name="Cheng Z."/>
            <person name="Li X."/>
            <person name="Lu J."/>
            <person name="Miao H."/>
            <person name="Kang H."/>
            <person name="Xie B."/>
            <person name="Gu X."/>
            <person name="Wang X."/>
            <person name="Du Y."/>
            <person name="Jin W."/>
            <person name="Huang S."/>
        </authorList>
    </citation>
    <scope>NUCLEOTIDE SEQUENCE [LARGE SCALE GENOMIC DNA]</scope>
    <source>
        <strain evidence="3">cv. 9930</strain>
    </source>
</reference>
<protein>
    <submittedName>
        <fullName evidence="2">Uncharacterized protein</fullName>
    </submittedName>
</protein>
<dbReference type="AlphaFoldDB" id="A0A0A0KFI6"/>
<evidence type="ECO:0000256" key="1">
    <source>
        <dbReference type="SAM" id="MobiDB-lite"/>
    </source>
</evidence>
<proteinExistence type="predicted"/>
<name>A0A0A0KFI6_CUCSA</name>
<feature type="region of interest" description="Disordered" evidence="1">
    <location>
        <begin position="1"/>
        <end position="37"/>
    </location>
</feature>
<reference evidence="2 3" key="4">
    <citation type="journal article" date="2011" name="BMC Genomics">
        <title>RNA-Seq improves annotation of protein-coding genes in the cucumber genome.</title>
        <authorList>
            <person name="Li Z."/>
            <person name="Zhang Z."/>
            <person name="Yan P."/>
            <person name="Huang S."/>
            <person name="Fei Z."/>
            <person name="Lin K."/>
        </authorList>
    </citation>
    <scope>NUCLEOTIDE SEQUENCE [LARGE SCALE GENOMIC DNA]</scope>
    <source>
        <strain evidence="3">cv. 9930</strain>
    </source>
</reference>
<reference evidence="2 3" key="1">
    <citation type="journal article" date="2009" name="Nat. Genet.">
        <title>The genome of the cucumber, Cucumis sativus L.</title>
        <authorList>
            <person name="Huang S."/>
            <person name="Li R."/>
            <person name="Zhang Z."/>
            <person name="Li L."/>
            <person name="Gu X."/>
            <person name="Fan W."/>
            <person name="Lucas W.J."/>
            <person name="Wang X."/>
            <person name="Xie B."/>
            <person name="Ni P."/>
            <person name="Ren Y."/>
            <person name="Zhu H."/>
            <person name="Li J."/>
            <person name="Lin K."/>
            <person name="Jin W."/>
            <person name="Fei Z."/>
            <person name="Li G."/>
            <person name="Staub J."/>
            <person name="Kilian A."/>
            <person name="van der Vossen E.A."/>
            <person name="Wu Y."/>
            <person name="Guo J."/>
            <person name="He J."/>
            <person name="Jia Z."/>
            <person name="Ren Y."/>
            <person name="Tian G."/>
            <person name="Lu Y."/>
            <person name="Ruan J."/>
            <person name="Qian W."/>
            <person name="Wang M."/>
            <person name="Huang Q."/>
            <person name="Li B."/>
            <person name="Xuan Z."/>
            <person name="Cao J."/>
            <person name="Asan"/>
            <person name="Wu Z."/>
            <person name="Zhang J."/>
            <person name="Cai Q."/>
            <person name="Bai Y."/>
            <person name="Zhao B."/>
            <person name="Han Y."/>
            <person name="Li Y."/>
            <person name="Li X."/>
            <person name="Wang S."/>
            <person name="Shi Q."/>
            <person name="Liu S."/>
            <person name="Cho W.K."/>
            <person name="Kim J.Y."/>
            <person name="Xu Y."/>
            <person name="Heller-Uszynska K."/>
            <person name="Miao H."/>
            <person name="Cheng Z."/>
            <person name="Zhang S."/>
            <person name="Wu J."/>
            <person name="Yang Y."/>
            <person name="Kang H."/>
            <person name="Li M."/>
            <person name="Liang H."/>
            <person name="Ren X."/>
            <person name="Shi Z."/>
            <person name="Wen M."/>
            <person name="Jian M."/>
            <person name="Yang H."/>
            <person name="Zhang G."/>
            <person name="Yang Z."/>
            <person name="Chen R."/>
            <person name="Liu S."/>
            <person name="Li J."/>
            <person name="Ma L."/>
            <person name="Liu H."/>
            <person name="Zhou Y."/>
            <person name="Zhao J."/>
            <person name="Fang X."/>
            <person name="Li G."/>
            <person name="Fang L."/>
            <person name="Li Y."/>
            <person name="Liu D."/>
            <person name="Zheng H."/>
            <person name="Zhang Y."/>
            <person name="Qin N."/>
            <person name="Li Z."/>
            <person name="Yang G."/>
            <person name="Yang S."/>
            <person name="Bolund L."/>
            <person name="Kristiansen K."/>
            <person name="Zheng H."/>
            <person name="Li S."/>
            <person name="Zhang X."/>
            <person name="Yang H."/>
            <person name="Wang J."/>
            <person name="Sun R."/>
            <person name="Zhang B."/>
            <person name="Jiang S."/>
            <person name="Wang J."/>
            <person name="Du Y."/>
            <person name="Li S."/>
        </authorList>
    </citation>
    <scope>NUCLEOTIDE SEQUENCE [LARGE SCALE GENOMIC DNA]</scope>
    <source>
        <strain evidence="3">cv. 9930</strain>
    </source>
</reference>
<evidence type="ECO:0000313" key="2">
    <source>
        <dbReference type="EMBL" id="KGN48318.1"/>
    </source>
</evidence>
<feature type="compositionally biased region" description="Basic and acidic residues" evidence="1">
    <location>
        <begin position="8"/>
        <end position="23"/>
    </location>
</feature>
<dbReference type="Proteomes" id="UP000029981">
    <property type="component" value="Chromosome 6"/>
</dbReference>
<organism evidence="2 3">
    <name type="scientific">Cucumis sativus</name>
    <name type="common">Cucumber</name>
    <dbReference type="NCBI Taxonomy" id="3659"/>
    <lineage>
        <taxon>Eukaryota</taxon>
        <taxon>Viridiplantae</taxon>
        <taxon>Streptophyta</taxon>
        <taxon>Embryophyta</taxon>
        <taxon>Tracheophyta</taxon>
        <taxon>Spermatophyta</taxon>
        <taxon>Magnoliopsida</taxon>
        <taxon>eudicotyledons</taxon>
        <taxon>Gunneridae</taxon>
        <taxon>Pentapetalae</taxon>
        <taxon>rosids</taxon>
        <taxon>fabids</taxon>
        <taxon>Cucurbitales</taxon>
        <taxon>Cucurbitaceae</taxon>
        <taxon>Benincaseae</taxon>
        <taxon>Cucumis</taxon>
    </lineage>
</organism>
<keyword evidence="3" id="KW-1185">Reference proteome</keyword>
<dbReference type="Gramene" id="KGN48318">
    <property type="protein sequence ID" value="KGN48318"/>
    <property type="gene ID" value="Csa_6G476090"/>
</dbReference>
<reference evidence="2 3" key="3">
    <citation type="journal article" date="2010" name="BMC Genomics">
        <title>Transcriptome sequencing and comparative analysis of cucumber flowers with different sex types.</title>
        <authorList>
            <person name="Guo S."/>
            <person name="Zheng Y."/>
            <person name="Joung J.G."/>
            <person name="Liu S."/>
            <person name="Zhang Z."/>
            <person name="Crasta O.R."/>
            <person name="Sobral B.W."/>
            <person name="Xu Y."/>
            <person name="Huang S."/>
            <person name="Fei Z."/>
        </authorList>
    </citation>
    <scope>NUCLEOTIDE SEQUENCE [LARGE SCALE GENOMIC DNA]</scope>
    <source>
        <strain evidence="3">cv. 9930</strain>
    </source>
</reference>
<dbReference type="EMBL" id="CM002927">
    <property type="protein sequence ID" value="KGN48318.1"/>
    <property type="molecule type" value="Genomic_DNA"/>
</dbReference>
<accession>A0A0A0KFI6</accession>
<gene>
    <name evidence="2" type="ORF">Csa_6G476090</name>
</gene>
<sequence length="87" mass="9566">MILPYSASDEKKEKVTVKEKDDIWDPEENPSDSHAKKNKLPLCRSAKISHHRHAAPAGFFIAQTNSSCFFSLILSPSDVSCAGSGYV</sequence>
<evidence type="ECO:0000313" key="3">
    <source>
        <dbReference type="Proteomes" id="UP000029981"/>
    </source>
</evidence>